<feature type="domain" description="HD/PDEase" evidence="2">
    <location>
        <begin position="159"/>
        <end position="296"/>
    </location>
</feature>
<dbReference type="GO" id="GO:0031125">
    <property type="term" value="P:rRNA 3'-end processing"/>
    <property type="evidence" value="ECO:0007669"/>
    <property type="project" value="TreeGrafter"/>
</dbReference>
<evidence type="ECO:0000259" key="2">
    <source>
        <dbReference type="SMART" id="SM00471"/>
    </source>
</evidence>
<dbReference type="Pfam" id="PF01966">
    <property type="entry name" value="HD"/>
    <property type="match status" value="1"/>
</dbReference>
<dbReference type="InterPro" id="IPR003607">
    <property type="entry name" value="HD/PDEase_dom"/>
</dbReference>
<organism evidence="3">
    <name type="scientific">hydrocarbon metagenome</name>
    <dbReference type="NCBI Taxonomy" id="938273"/>
    <lineage>
        <taxon>unclassified sequences</taxon>
        <taxon>metagenomes</taxon>
        <taxon>ecological metagenomes</taxon>
    </lineage>
</organism>
<dbReference type="CDD" id="cd04492">
    <property type="entry name" value="YhaM_OBF_like"/>
    <property type="match status" value="1"/>
</dbReference>
<dbReference type="GO" id="GO:0003676">
    <property type="term" value="F:nucleic acid binding"/>
    <property type="evidence" value="ECO:0007669"/>
    <property type="project" value="InterPro"/>
</dbReference>
<dbReference type="GO" id="GO:0016787">
    <property type="term" value="F:hydrolase activity"/>
    <property type="evidence" value="ECO:0007669"/>
    <property type="project" value="UniProtKB-KW"/>
</dbReference>
<dbReference type="InterPro" id="IPR050798">
    <property type="entry name" value="YhaM_exoribonuc/phosphodiest"/>
</dbReference>
<reference evidence="3" key="1">
    <citation type="journal article" date="2015" name="Proc. Natl. Acad. Sci. U.S.A.">
        <title>Networks of energetic and metabolic interactions define dynamics in microbial communities.</title>
        <authorList>
            <person name="Embree M."/>
            <person name="Liu J.K."/>
            <person name="Al-Bassam M.M."/>
            <person name="Zengler K."/>
        </authorList>
    </citation>
    <scope>NUCLEOTIDE SEQUENCE</scope>
</reference>
<keyword evidence="1" id="KW-0378">Hydrolase</keyword>
<dbReference type="SUPFAM" id="SSF109604">
    <property type="entry name" value="HD-domain/PDEase-like"/>
    <property type="match status" value="1"/>
</dbReference>
<proteinExistence type="predicted"/>
<dbReference type="Gene3D" id="2.40.50.140">
    <property type="entry name" value="Nucleic acid-binding proteins"/>
    <property type="match status" value="1"/>
</dbReference>
<gene>
    <name evidence="3" type="ORF">ASZ90_019198</name>
</gene>
<dbReference type="Gene3D" id="1.10.3210.10">
    <property type="entry name" value="Hypothetical protein af1432"/>
    <property type="match status" value="1"/>
</dbReference>
<dbReference type="InterPro" id="IPR004365">
    <property type="entry name" value="NA-bd_OB_tRNA"/>
</dbReference>
<dbReference type="PANTHER" id="PTHR37294:SF1">
    <property type="entry name" value="3'-5' EXORIBONUCLEASE YHAM"/>
    <property type="match status" value="1"/>
</dbReference>
<dbReference type="PANTHER" id="PTHR37294">
    <property type="entry name" value="3'-5' EXORIBONUCLEASE YHAM"/>
    <property type="match status" value="1"/>
</dbReference>
<dbReference type="NCBIfam" id="TIGR00277">
    <property type="entry name" value="HDIG"/>
    <property type="match status" value="1"/>
</dbReference>
<dbReference type="InterPro" id="IPR006675">
    <property type="entry name" value="HDIG_dom"/>
</dbReference>
<accession>A0A0W8E487</accession>
<sequence>MHNKGPFTVKELKNLPGGTQFWGKFLVQDKTTRKTREGKNITHLNLSDRSGEIKAVVWDSCQLAGILETGAVIGMLGDIGIYNQQMQITAKRIKVLDEEPQSYMKSPGRELKELRGELEEKMDSIIDPHMRNLLSRIFSPSMWQEFLAAPAAKVIHHNYSGGLIEHTLIVTELCNKASRLYPDINRDLMITGAILHDIGKVKEFHIDVLPDYTEIGKLVGHIVLGYEFISREIASMREEGLDFPELLEKMLKNMILGHHGSLQFGSPVLPLSPEAMLLHAMDDLDAKMYIFFNKIVEHQDQENPFTPYDSFHEQQFYTSRYRHEDEEN</sequence>
<dbReference type="Pfam" id="PF01336">
    <property type="entry name" value="tRNA_anti-codon"/>
    <property type="match status" value="1"/>
</dbReference>
<evidence type="ECO:0000313" key="3">
    <source>
        <dbReference type="EMBL" id="KUG03410.1"/>
    </source>
</evidence>
<dbReference type="InterPro" id="IPR012340">
    <property type="entry name" value="NA-bd_OB-fold"/>
</dbReference>
<dbReference type="InterPro" id="IPR006674">
    <property type="entry name" value="HD_domain"/>
</dbReference>
<dbReference type="AlphaFoldDB" id="A0A0W8E487"/>
<dbReference type="CDD" id="cd00077">
    <property type="entry name" value="HDc"/>
    <property type="match status" value="1"/>
</dbReference>
<evidence type="ECO:0000256" key="1">
    <source>
        <dbReference type="ARBA" id="ARBA00022801"/>
    </source>
</evidence>
<name>A0A0W8E487_9ZZZZ</name>
<dbReference type="EMBL" id="LNQE01001882">
    <property type="protein sequence ID" value="KUG03410.1"/>
    <property type="molecule type" value="Genomic_DNA"/>
</dbReference>
<comment type="caution">
    <text evidence="3">The sequence shown here is derived from an EMBL/GenBank/DDBJ whole genome shotgun (WGS) entry which is preliminary data.</text>
</comment>
<protein>
    <submittedName>
        <fullName evidence="3">3'-&gt;5' exoribonuclease bsu yham</fullName>
    </submittedName>
</protein>
<dbReference type="SMART" id="SM00471">
    <property type="entry name" value="HDc"/>
    <property type="match status" value="1"/>
</dbReference>